<dbReference type="EMBL" id="VIGB01000003">
    <property type="protein sequence ID" value="TQF03703.1"/>
    <property type="molecule type" value="Genomic_DNA"/>
</dbReference>
<evidence type="ECO:0000313" key="2">
    <source>
        <dbReference type="EMBL" id="TQF03703.1"/>
    </source>
</evidence>
<dbReference type="GO" id="GO:0009306">
    <property type="term" value="P:protein secretion"/>
    <property type="evidence" value="ECO:0007669"/>
    <property type="project" value="InterPro"/>
</dbReference>
<dbReference type="Proteomes" id="UP000319103">
    <property type="component" value="Unassembled WGS sequence"/>
</dbReference>
<protein>
    <submittedName>
        <fullName evidence="2">PE domain-containing protein</fullName>
    </submittedName>
</protein>
<dbReference type="InterPro" id="IPR022536">
    <property type="entry name" value="EspC"/>
</dbReference>
<gene>
    <name evidence="2" type="ORF">E6W39_17540</name>
</gene>
<comment type="caution">
    <text evidence="2">The sequence shown here is derived from an EMBL/GenBank/DDBJ whole genome shotgun (WGS) entry which is preliminary data.</text>
</comment>
<dbReference type="RefSeq" id="WP_141634315.1">
    <property type="nucleotide sequence ID" value="NZ_VIGB01000003.1"/>
</dbReference>
<dbReference type="AlphaFoldDB" id="A0A540W406"/>
<keyword evidence="3" id="KW-1185">Reference proteome</keyword>
<dbReference type="Pfam" id="PF10824">
    <property type="entry name" value="T7SS_ESX_EspC"/>
    <property type="match status" value="1"/>
</dbReference>
<evidence type="ECO:0000313" key="3">
    <source>
        <dbReference type="Proteomes" id="UP000319103"/>
    </source>
</evidence>
<accession>A0A540W406</accession>
<dbReference type="Gene3D" id="1.10.287.1060">
    <property type="entry name" value="ESAT-6-like"/>
    <property type="match status" value="1"/>
</dbReference>
<dbReference type="OrthoDB" id="4250713at2"/>
<evidence type="ECO:0000256" key="1">
    <source>
        <dbReference type="SAM" id="MobiDB-lite"/>
    </source>
</evidence>
<reference evidence="2 3" key="1">
    <citation type="submission" date="2019-06" db="EMBL/GenBank/DDBJ databases">
        <title>Description of Kitasatospora acidophila sp. nov. isolated from pine grove soil, and reclassification of Streptomyces novaecaesareae to Kitasatospora novaeceasareae comb. nov.</title>
        <authorList>
            <person name="Kim M.J."/>
        </authorList>
    </citation>
    <scope>NUCLEOTIDE SEQUENCE [LARGE SCALE GENOMIC DNA]</scope>
    <source>
        <strain evidence="2 3">MMS16-CNU292</strain>
    </source>
</reference>
<dbReference type="SUPFAM" id="SSF140453">
    <property type="entry name" value="EsxAB dimer-like"/>
    <property type="match status" value="1"/>
</dbReference>
<dbReference type="InterPro" id="IPR036689">
    <property type="entry name" value="ESAT-6-like_sf"/>
</dbReference>
<sequence length="128" mass="13097">MVLPASGFQVHPDELSAAATAADGIAARLPDQGRLLAAATDRSADGLSGWRTAAALRSCGDAWHALLGRLNAELADQGRKLDSTAQRYRAGELSAADAFLAPAAHPHALAPPPALGREAPPYTTPVGP</sequence>
<feature type="region of interest" description="Disordered" evidence="1">
    <location>
        <begin position="106"/>
        <end position="128"/>
    </location>
</feature>
<proteinExistence type="predicted"/>
<name>A0A540W406_9ACTN</name>
<organism evidence="2 3">
    <name type="scientific">Kitasatospora acidiphila</name>
    <dbReference type="NCBI Taxonomy" id="2567942"/>
    <lineage>
        <taxon>Bacteria</taxon>
        <taxon>Bacillati</taxon>
        <taxon>Actinomycetota</taxon>
        <taxon>Actinomycetes</taxon>
        <taxon>Kitasatosporales</taxon>
        <taxon>Streptomycetaceae</taxon>
        <taxon>Kitasatospora</taxon>
    </lineage>
</organism>